<keyword evidence="1" id="KW-1133">Transmembrane helix</keyword>
<keyword evidence="1" id="KW-0472">Membrane</keyword>
<dbReference type="InterPro" id="IPR027056">
    <property type="entry name" value="Gluconate_2DH_su3"/>
</dbReference>
<proteinExistence type="predicted"/>
<evidence type="ECO:0000256" key="1">
    <source>
        <dbReference type="SAM" id="Phobius"/>
    </source>
</evidence>
<reference evidence="2 3" key="1">
    <citation type="submission" date="2022-04" db="EMBL/GenBank/DDBJ databases">
        <title>Halobacillus sp. isolated from saltern.</title>
        <authorList>
            <person name="Won M."/>
            <person name="Lee C.-M."/>
            <person name="Woen H.-Y."/>
            <person name="Kwon S.-W."/>
        </authorList>
    </citation>
    <scope>NUCLEOTIDE SEQUENCE [LARGE SCALE GENOMIC DNA]</scope>
    <source>
        <strain evidence="2 3">SSTM10-2</strain>
    </source>
</reference>
<keyword evidence="3" id="KW-1185">Reference proteome</keyword>
<protein>
    <submittedName>
        <fullName evidence="2">Gluconate 2-dehydrogenase subunit 3 family protein</fullName>
    </submittedName>
</protein>
<dbReference type="EMBL" id="CP095074">
    <property type="protein sequence ID" value="UOQ92389.1"/>
    <property type="molecule type" value="Genomic_DNA"/>
</dbReference>
<evidence type="ECO:0000313" key="2">
    <source>
        <dbReference type="EMBL" id="UOQ92389.1"/>
    </source>
</evidence>
<dbReference type="Proteomes" id="UP000831880">
    <property type="component" value="Chromosome"/>
</dbReference>
<name>A0ABY4GWG0_9BACI</name>
<evidence type="ECO:0000313" key="3">
    <source>
        <dbReference type="Proteomes" id="UP000831880"/>
    </source>
</evidence>
<dbReference type="Pfam" id="PF13618">
    <property type="entry name" value="Gluconate_2-dh3"/>
    <property type="match status" value="1"/>
</dbReference>
<accession>A0ABY4GWG0</accession>
<feature type="transmembrane region" description="Helical" evidence="1">
    <location>
        <begin position="21"/>
        <end position="41"/>
    </location>
</feature>
<organism evidence="2 3">
    <name type="scientific">Halobacillus shinanisalinarum</name>
    <dbReference type="NCBI Taxonomy" id="2932258"/>
    <lineage>
        <taxon>Bacteria</taxon>
        <taxon>Bacillati</taxon>
        <taxon>Bacillota</taxon>
        <taxon>Bacilli</taxon>
        <taxon>Bacillales</taxon>
        <taxon>Bacillaceae</taxon>
        <taxon>Halobacillus</taxon>
    </lineage>
</organism>
<keyword evidence="1" id="KW-0812">Transmembrane</keyword>
<sequence>MAENNERSTMSRRRFIKNSSYAAGGAIGGGFIGTLIGRNLLGDNQEVKNESQSDAPPDFNHALMHFTNQKEFAVLSAATERIFPEDDNGPGAVKLGVPFFIDHQLAGSYGHNDREYMRGPFYPGSDFQGYQTRLKRHEVFDVGIKAIQNESKNDFDANFVDLEGEQQDKILQKFQDGDVKLKGVTPTTFFELLRSATIEGAYSDPLYGGNGNMEGWMMKEYPGNYMSYLNEIGKEKFIKKEPRALRAHLKS</sequence>
<gene>
    <name evidence="2" type="ORF">MUO14_18255</name>
</gene>
<dbReference type="RefSeq" id="WP_244751999.1">
    <property type="nucleotide sequence ID" value="NZ_CP095074.1"/>
</dbReference>